<dbReference type="STRING" id="1499687.BN1080_00246"/>
<dbReference type="RefSeq" id="WP_052649770.1">
    <property type="nucleotide sequence ID" value="NZ_CCXS01000001.1"/>
</dbReference>
<evidence type="ECO:0000256" key="1">
    <source>
        <dbReference type="SAM" id="Phobius"/>
    </source>
</evidence>
<evidence type="ECO:0000313" key="3">
    <source>
        <dbReference type="Proteomes" id="UP000043699"/>
    </source>
</evidence>
<dbReference type="Proteomes" id="UP000043699">
    <property type="component" value="Unassembled WGS sequence"/>
</dbReference>
<reference evidence="2 3" key="1">
    <citation type="submission" date="2014-09" db="EMBL/GenBank/DDBJ databases">
        <authorList>
            <person name="Urmite Genomes Urmite Genomes"/>
        </authorList>
    </citation>
    <scope>NUCLEOTIDE SEQUENCE [LARGE SCALE GENOMIC DNA]</scope>
    <source>
        <strain evidence="2 3">ES2</strain>
    </source>
</reference>
<keyword evidence="1" id="KW-1133">Transmembrane helix</keyword>
<evidence type="ECO:0008006" key="4">
    <source>
        <dbReference type="Google" id="ProtNLM"/>
    </source>
</evidence>
<protein>
    <recommendedName>
        <fullName evidence="4">Cytochrome c oxidase subunit 2A</fullName>
    </recommendedName>
</protein>
<organism evidence="2 3">
    <name type="scientific">Planococcus massiliensis</name>
    <dbReference type="NCBI Taxonomy" id="1499687"/>
    <lineage>
        <taxon>Bacteria</taxon>
        <taxon>Bacillati</taxon>
        <taxon>Bacillota</taxon>
        <taxon>Bacilli</taxon>
        <taxon>Bacillales</taxon>
        <taxon>Caryophanaceae</taxon>
        <taxon>Planococcus</taxon>
    </lineage>
</organism>
<evidence type="ECO:0000313" key="2">
    <source>
        <dbReference type="EMBL" id="CEG21338.1"/>
    </source>
</evidence>
<name>A0A098EGC9_9BACL</name>
<keyword evidence="3" id="KW-1185">Reference proteome</keyword>
<dbReference type="AlphaFoldDB" id="A0A098EGC9"/>
<accession>A0A098EGC9</accession>
<keyword evidence="1" id="KW-0812">Transmembrane</keyword>
<keyword evidence="1" id="KW-0472">Membrane</keyword>
<gene>
    <name evidence="2" type="ORF">BN1080_00246</name>
</gene>
<proteinExistence type="predicted"/>
<feature type="transmembrane region" description="Helical" evidence="1">
    <location>
        <begin position="12"/>
        <end position="37"/>
    </location>
</feature>
<sequence>MSKKDDHANVDLRGTLISVFFVGVVIVAMWVIVYSMYVAR</sequence>
<dbReference type="EMBL" id="CCXS01000001">
    <property type="protein sequence ID" value="CEG21338.1"/>
    <property type="molecule type" value="Genomic_DNA"/>
</dbReference>